<accession>A0ABV6CFN6</accession>
<name>A0ABV6CFN6_9RHOB</name>
<dbReference type="EMBL" id="JBHLWQ010000004">
    <property type="protein sequence ID" value="MFC0198821.1"/>
    <property type="molecule type" value="Genomic_DNA"/>
</dbReference>
<evidence type="ECO:0000256" key="9">
    <source>
        <dbReference type="SAM" id="Phobius"/>
    </source>
</evidence>
<feature type="transmembrane region" description="Helical" evidence="9">
    <location>
        <begin position="326"/>
        <end position="344"/>
    </location>
</feature>
<dbReference type="RefSeq" id="WP_265507322.1">
    <property type="nucleotide sequence ID" value="NZ_JAOTBE010000029.1"/>
</dbReference>
<dbReference type="Pfam" id="PF00999">
    <property type="entry name" value="Na_H_Exchanger"/>
    <property type="match status" value="1"/>
</dbReference>
<feature type="transmembrane region" description="Helical" evidence="9">
    <location>
        <begin position="42"/>
        <end position="59"/>
    </location>
</feature>
<comment type="caution">
    <text evidence="11">The sequence shown here is derived from an EMBL/GenBank/DDBJ whole genome shotgun (WGS) entry which is preliminary data.</text>
</comment>
<evidence type="ECO:0000313" key="11">
    <source>
        <dbReference type="EMBL" id="MFC0198821.1"/>
    </source>
</evidence>
<evidence type="ECO:0000256" key="3">
    <source>
        <dbReference type="ARBA" id="ARBA00022449"/>
    </source>
</evidence>
<feature type="transmembrane region" description="Helical" evidence="9">
    <location>
        <begin position="386"/>
        <end position="408"/>
    </location>
</feature>
<feature type="transmembrane region" description="Helical" evidence="9">
    <location>
        <begin position="12"/>
        <end position="30"/>
    </location>
</feature>
<keyword evidence="2" id="KW-0813">Transport</keyword>
<proteinExistence type="predicted"/>
<reference evidence="11 12" key="1">
    <citation type="submission" date="2024-09" db="EMBL/GenBank/DDBJ databases">
        <authorList>
            <person name="Sun Q."/>
            <person name="Mori K."/>
        </authorList>
    </citation>
    <scope>NUCLEOTIDE SEQUENCE [LARGE SCALE GENOMIC DNA]</scope>
    <source>
        <strain evidence="11 12">CCM 7904</strain>
    </source>
</reference>
<keyword evidence="4" id="KW-1003">Cell membrane</keyword>
<feature type="transmembrane region" description="Helical" evidence="9">
    <location>
        <begin position="246"/>
        <end position="275"/>
    </location>
</feature>
<evidence type="ECO:0000256" key="2">
    <source>
        <dbReference type="ARBA" id="ARBA00022448"/>
    </source>
</evidence>
<dbReference type="Proteomes" id="UP001589795">
    <property type="component" value="Unassembled WGS sequence"/>
</dbReference>
<evidence type="ECO:0000256" key="8">
    <source>
        <dbReference type="ARBA" id="ARBA00023136"/>
    </source>
</evidence>
<feature type="domain" description="Cation/H+ exchanger transmembrane" evidence="10">
    <location>
        <begin position="37"/>
        <end position="405"/>
    </location>
</feature>
<keyword evidence="3" id="KW-0050">Antiport</keyword>
<keyword evidence="12" id="KW-1185">Reference proteome</keyword>
<keyword evidence="8 9" id="KW-0472">Membrane</keyword>
<evidence type="ECO:0000256" key="6">
    <source>
        <dbReference type="ARBA" id="ARBA00022989"/>
    </source>
</evidence>
<evidence type="ECO:0000256" key="4">
    <source>
        <dbReference type="ARBA" id="ARBA00022475"/>
    </source>
</evidence>
<keyword evidence="7" id="KW-0406">Ion transport</keyword>
<evidence type="ECO:0000256" key="7">
    <source>
        <dbReference type="ARBA" id="ARBA00023065"/>
    </source>
</evidence>
<feature type="transmembrane region" description="Helical" evidence="9">
    <location>
        <begin position="71"/>
        <end position="91"/>
    </location>
</feature>
<feature type="transmembrane region" description="Helical" evidence="9">
    <location>
        <begin position="208"/>
        <end position="226"/>
    </location>
</feature>
<dbReference type="PANTHER" id="PTHR32507">
    <property type="entry name" value="NA(+)/H(+) ANTIPORTER 1"/>
    <property type="match status" value="1"/>
</dbReference>
<feature type="transmembrane region" description="Helical" evidence="9">
    <location>
        <begin position="296"/>
        <end position="320"/>
    </location>
</feature>
<protein>
    <submittedName>
        <fullName evidence="11">Cation:proton antiporter</fullName>
    </submittedName>
</protein>
<feature type="transmembrane region" description="Helical" evidence="9">
    <location>
        <begin position="178"/>
        <end position="196"/>
    </location>
</feature>
<organism evidence="11 12">
    <name type="scientific">Paracoccus rhizosphaerae</name>
    <dbReference type="NCBI Taxonomy" id="1133347"/>
    <lineage>
        <taxon>Bacteria</taxon>
        <taxon>Pseudomonadati</taxon>
        <taxon>Pseudomonadota</taxon>
        <taxon>Alphaproteobacteria</taxon>
        <taxon>Rhodobacterales</taxon>
        <taxon>Paracoccaceae</taxon>
        <taxon>Paracoccus</taxon>
    </lineage>
</organism>
<dbReference type="PANTHER" id="PTHR32507:SF8">
    <property type="entry name" value="CNH1P"/>
    <property type="match status" value="1"/>
</dbReference>
<keyword evidence="6 9" id="KW-1133">Transmembrane helix</keyword>
<feature type="transmembrane region" description="Helical" evidence="9">
    <location>
        <begin position="356"/>
        <end position="374"/>
    </location>
</feature>
<feature type="transmembrane region" description="Helical" evidence="9">
    <location>
        <begin position="103"/>
        <end position="136"/>
    </location>
</feature>
<evidence type="ECO:0000313" key="12">
    <source>
        <dbReference type="Proteomes" id="UP001589795"/>
    </source>
</evidence>
<sequence>MSTAEPFFGLSPTHVLMATVGAAVFAAYLLPRVAFMRAASSSGLLMILGLVAFTFIPGMPEALDPTVSPRLWEILSEIAVIVVLFATGLRIDNVSSWSRWSPTFRLLLIAMPLTIGVVALLGWGLAGMTIAGAILLGAVLSPTDPVLAGDVQVGPPLEGGEHPVRFTLTAEAGLNDGLAFPFVYLGLIIAAQGADPSSWLMEWVMRDLLYRIAVGAMVGAMVGWALGRSLFSAWGSAAIEKSGPGVLALGAVLLCYGVVELAEGYGFIGAFTAGLMCRRTQEKHRFHKRLHAFSEAVEHSLTAILLVLLGSILPALWPVLDWRHTLIGFSLLLVIRPLAGWLSLLRSRMPSGDRLIVGFFGVRGIGSVYYVGYATGHMEFVNEEQLWALVAYTIFASALIHGATSFIVDRYVSPWSGDATSSTSSEGLSR</sequence>
<evidence type="ECO:0000259" key="10">
    <source>
        <dbReference type="Pfam" id="PF00999"/>
    </source>
</evidence>
<dbReference type="InterPro" id="IPR006153">
    <property type="entry name" value="Cation/H_exchanger_TM"/>
</dbReference>
<comment type="subcellular location">
    <subcellularLocation>
        <location evidence="1">Cell membrane</location>
        <topology evidence="1">Multi-pass membrane protein</topology>
    </subcellularLocation>
</comment>
<gene>
    <name evidence="11" type="ORF">ACFFIZ_00240</name>
</gene>
<dbReference type="Gene3D" id="1.20.1530.20">
    <property type="match status" value="1"/>
</dbReference>
<evidence type="ECO:0000256" key="5">
    <source>
        <dbReference type="ARBA" id="ARBA00022692"/>
    </source>
</evidence>
<dbReference type="InterPro" id="IPR038770">
    <property type="entry name" value="Na+/solute_symporter_sf"/>
</dbReference>
<evidence type="ECO:0000256" key="1">
    <source>
        <dbReference type="ARBA" id="ARBA00004651"/>
    </source>
</evidence>
<keyword evidence="5 9" id="KW-0812">Transmembrane</keyword>